<comment type="caution">
    <text evidence="2">The sequence shown here is derived from an EMBL/GenBank/DDBJ whole genome shotgun (WGS) entry which is preliminary data.</text>
</comment>
<evidence type="ECO:0000313" key="2">
    <source>
        <dbReference type="EMBL" id="KAL2610362.1"/>
    </source>
</evidence>
<dbReference type="AlphaFoldDB" id="A0ABD1XN69"/>
<keyword evidence="3" id="KW-1185">Reference proteome</keyword>
<keyword evidence="1" id="KW-0732">Signal</keyword>
<organism evidence="2 3">
    <name type="scientific">Riccia fluitans</name>
    <dbReference type="NCBI Taxonomy" id="41844"/>
    <lineage>
        <taxon>Eukaryota</taxon>
        <taxon>Viridiplantae</taxon>
        <taxon>Streptophyta</taxon>
        <taxon>Embryophyta</taxon>
        <taxon>Marchantiophyta</taxon>
        <taxon>Marchantiopsida</taxon>
        <taxon>Marchantiidae</taxon>
        <taxon>Marchantiales</taxon>
        <taxon>Ricciaceae</taxon>
        <taxon>Riccia</taxon>
    </lineage>
</organism>
<dbReference type="Proteomes" id="UP001605036">
    <property type="component" value="Unassembled WGS sequence"/>
</dbReference>
<feature type="signal peptide" evidence="1">
    <location>
        <begin position="1"/>
        <end position="15"/>
    </location>
</feature>
<sequence length="74" mass="7616">MLHSVTLLLAGSTVAVMMGPRFFAEAGLMRPAHLGSLKDSMSPGGGYLSPEGCCSNSSVFGISVVADSRALEEL</sequence>
<evidence type="ECO:0000256" key="1">
    <source>
        <dbReference type="SAM" id="SignalP"/>
    </source>
</evidence>
<name>A0ABD1XN69_9MARC</name>
<protein>
    <submittedName>
        <fullName evidence="2">Uncharacterized protein</fullName>
    </submittedName>
</protein>
<proteinExistence type="predicted"/>
<accession>A0ABD1XN69</accession>
<feature type="chain" id="PRO_5044772266" evidence="1">
    <location>
        <begin position="16"/>
        <end position="74"/>
    </location>
</feature>
<dbReference type="EMBL" id="JBHFFA010000008">
    <property type="protein sequence ID" value="KAL2610362.1"/>
    <property type="molecule type" value="Genomic_DNA"/>
</dbReference>
<gene>
    <name evidence="2" type="ORF">R1flu_028935</name>
</gene>
<reference evidence="2 3" key="1">
    <citation type="submission" date="2024-09" db="EMBL/GenBank/DDBJ databases">
        <title>Chromosome-scale assembly of Riccia fluitans.</title>
        <authorList>
            <person name="Paukszto L."/>
            <person name="Sawicki J."/>
            <person name="Karawczyk K."/>
            <person name="Piernik-Szablinska J."/>
            <person name="Szczecinska M."/>
            <person name="Mazdziarz M."/>
        </authorList>
    </citation>
    <scope>NUCLEOTIDE SEQUENCE [LARGE SCALE GENOMIC DNA]</scope>
    <source>
        <strain evidence="2">Rf_01</strain>
        <tissue evidence="2">Aerial parts of the thallus</tissue>
    </source>
</reference>
<evidence type="ECO:0000313" key="3">
    <source>
        <dbReference type="Proteomes" id="UP001605036"/>
    </source>
</evidence>